<dbReference type="SUPFAM" id="SSF64288">
    <property type="entry name" value="Chorismate lyase-like"/>
    <property type="match status" value="1"/>
</dbReference>
<keyword evidence="6" id="KW-1185">Reference proteome</keyword>
<dbReference type="PRINTS" id="PR00035">
    <property type="entry name" value="HTHGNTR"/>
</dbReference>
<evidence type="ECO:0000256" key="3">
    <source>
        <dbReference type="ARBA" id="ARBA00023163"/>
    </source>
</evidence>
<dbReference type="OrthoDB" id="9808698at2"/>
<dbReference type="Pfam" id="PF00392">
    <property type="entry name" value="GntR"/>
    <property type="match status" value="1"/>
</dbReference>
<dbReference type="InterPro" id="IPR000524">
    <property type="entry name" value="Tscrpt_reg_HTH_GntR"/>
</dbReference>
<dbReference type="PATRIC" id="fig|74031.6.peg.3062"/>
<sequence>MTIAERLTWRDVYDTIQGRILDATYPPGTRLPRDEDIALDLGCARATVQRAMRALADEGLIERKRKGGTHVLRLPATRATFHIPVARLEVEATGARYGYQLVSREEADAPRAVAAALELHAPARMLHVRALHLANQRPYLFEDRWICVETVPEILDVDLSRENANEWLLQHRPYSRCDLRFFAMKASADEAALLQAEEGDALFGIARSTWNGADPITTVTALAPPGYELHSRA</sequence>
<evidence type="ECO:0000256" key="2">
    <source>
        <dbReference type="ARBA" id="ARBA00023125"/>
    </source>
</evidence>
<dbReference type="InterPro" id="IPR011663">
    <property type="entry name" value="UTRA"/>
</dbReference>
<dbReference type="SUPFAM" id="SSF46785">
    <property type="entry name" value="Winged helix' DNA-binding domain"/>
    <property type="match status" value="1"/>
</dbReference>
<evidence type="ECO:0000313" key="5">
    <source>
        <dbReference type="EMBL" id="KNX40447.1"/>
    </source>
</evidence>
<evidence type="ECO:0000313" key="6">
    <source>
        <dbReference type="Proteomes" id="UP000037046"/>
    </source>
</evidence>
<comment type="caution">
    <text evidence="5">The sequence shown here is derived from an EMBL/GenBank/DDBJ whole genome shotgun (WGS) entry which is preliminary data.</text>
</comment>
<evidence type="ECO:0000256" key="1">
    <source>
        <dbReference type="ARBA" id="ARBA00023015"/>
    </source>
</evidence>
<dbReference type="AlphaFoldDB" id="A0A0L6CRR8"/>
<evidence type="ECO:0000259" key="4">
    <source>
        <dbReference type="PROSITE" id="PS50949"/>
    </source>
</evidence>
<gene>
    <name evidence="5" type="primary">yvoA</name>
    <name evidence="5" type="ORF">ROTO_30030</name>
</gene>
<dbReference type="InterPro" id="IPR036388">
    <property type="entry name" value="WH-like_DNA-bd_sf"/>
</dbReference>
<name>A0A0L6CRR8_9RHOB</name>
<dbReference type="GO" id="GO:0003677">
    <property type="term" value="F:DNA binding"/>
    <property type="evidence" value="ECO:0007669"/>
    <property type="project" value="UniProtKB-KW"/>
</dbReference>
<reference evidence="6" key="1">
    <citation type="submission" date="2015-07" db="EMBL/GenBank/DDBJ databases">
        <title>Draft Genome Sequence of Roseovarius tolerans EL-164, a producer of N-Acylated Alanine Methyl Esters (NAMEs).</title>
        <authorList>
            <person name="Voget S."/>
            <person name="Bruns H."/>
            <person name="Wagner-Doebler I."/>
            <person name="Schulz S."/>
            <person name="Daniel R."/>
        </authorList>
    </citation>
    <scope>NUCLEOTIDE SEQUENCE [LARGE SCALE GENOMIC DNA]</scope>
    <source>
        <strain evidence="6">EL-164</strain>
    </source>
</reference>
<dbReference type="InterPro" id="IPR050679">
    <property type="entry name" value="Bact_HTH_transcr_reg"/>
</dbReference>
<dbReference type="RefSeq" id="WP_050663854.1">
    <property type="nucleotide sequence ID" value="NZ_CP118494.1"/>
</dbReference>
<feature type="domain" description="HTH gntR-type" evidence="4">
    <location>
        <begin position="6"/>
        <end position="74"/>
    </location>
</feature>
<protein>
    <submittedName>
        <fullName evidence="5">HTH-type transcriptional repressor YvoA</fullName>
    </submittedName>
</protein>
<organism evidence="5 6">
    <name type="scientific">Roseovarius tolerans</name>
    <dbReference type="NCBI Taxonomy" id="74031"/>
    <lineage>
        <taxon>Bacteria</taxon>
        <taxon>Pseudomonadati</taxon>
        <taxon>Pseudomonadota</taxon>
        <taxon>Alphaproteobacteria</taxon>
        <taxon>Rhodobacterales</taxon>
        <taxon>Roseobacteraceae</taxon>
        <taxon>Roseovarius</taxon>
    </lineage>
</organism>
<dbReference type="EMBL" id="LGVV01000052">
    <property type="protein sequence ID" value="KNX40447.1"/>
    <property type="molecule type" value="Genomic_DNA"/>
</dbReference>
<dbReference type="SMART" id="SM00866">
    <property type="entry name" value="UTRA"/>
    <property type="match status" value="1"/>
</dbReference>
<dbReference type="PANTHER" id="PTHR44846:SF16">
    <property type="entry name" value="TRANSCRIPTIONAL REGULATOR PHNF-RELATED"/>
    <property type="match status" value="1"/>
</dbReference>
<dbReference type="PROSITE" id="PS50949">
    <property type="entry name" value="HTH_GNTR"/>
    <property type="match status" value="1"/>
</dbReference>
<dbReference type="Gene3D" id="1.10.10.10">
    <property type="entry name" value="Winged helix-like DNA-binding domain superfamily/Winged helix DNA-binding domain"/>
    <property type="match status" value="1"/>
</dbReference>
<keyword evidence="2" id="KW-0238">DNA-binding</keyword>
<dbReference type="SMART" id="SM00345">
    <property type="entry name" value="HTH_GNTR"/>
    <property type="match status" value="1"/>
</dbReference>
<keyword evidence="3" id="KW-0804">Transcription</keyword>
<dbReference type="PANTHER" id="PTHR44846">
    <property type="entry name" value="MANNOSYL-D-GLYCERATE TRANSPORT/METABOLISM SYSTEM REPRESSOR MNGR-RELATED"/>
    <property type="match status" value="1"/>
</dbReference>
<dbReference type="Gene3D" id="3.40.1410.10">
    <property type="entry name" value="Chorismate lyase-like"/>
    <property type="match status" value="1"/>
</dbReference>
<dbReference type="GO" id="GO:0003700">
    <property type="term" value="F:DNA-binding transcription factor activity"/>
    <property type="evidence" value="ECO:0007669"/>
    <property type="project" value="InterPro"/>
</dbReference>
<dbReference type="InterPro" id="IPR036390">
    <property type="entry name" value="WH_DNA-bd_sf"/>
</dbReference>
<dbReference type="Proteomes" id="UP000037046">
    <property type="component" value="Unassembled WGS sequence"/>
</dbReference>
<proteinExistence type="predicted"/>
<keyword evidence="1" id="KW-0805">Transcription regulation</keyword>
<dbReference type="Pfam" id="PF07702">
    <property type="entry name" value="UTRA"/>
    <property type="match status" value="1"/>
</dbReference>
<dbReference type="CDD" id="cd07377">
    <property type="entry name" value="WHTH_GntR"/>
    <property type="match status" value="1"/>
</dbReference>
<dbReference type="InterPro" id="IPR028978">
    <property type="entry name" value="Chorismate_lyase_/UTRA_dom_sf"/>
</dbReference>
<dbReference type="STRING" id="74031.SAMN04488077_106131"/>
<accession>A0A0L6CRR8</accession>